<name>A0A2R6QGS2_ACTCC</name>
<evidence type="ECO:0000313" key="4">
    <source>
        <dbReference type="EMBL" id="PSS07815.1"/>
    </source>
</evidence>
<evidence type="ECO:0000259" key="3">
    <source>
        <dbReference type="Pfam" id="PF03732"/>
    </source>
</evidence>
<accession>A0A2R6QGS2</accession>
<protein>
    <submittedName>
        <fullName evidence="4">WPP domain-associated protein</fullName>
    </submittedName>
</protein>
<dbReference type="InterPro" id="IPR005162">
    <property type="entry name" value="Retrotrans_gag_dom"/>
</dbReference>
<reference evidence="4 5" key="1">
    <citation type="submission" date="2017-07" db="EMBL/GenBank/DDBJ databases">
        <title>An improved, manually edited Actinidia chinensis var. chinensis (kiwifruit) genome highlights the challenges associated with draft genomes and gene prediction in plants.</title>
        <authorList>
            <person name="Pilkington S."/>
            <person name="Crowhurst R."/>
            <person name="Hilario E."/>
            <person name="Nardozza S."/>
            <person name="Fraser L."/>
            <person name="Peng Y."/>
            <person name="Gunaseelan K."/>
            <person name="Simpson R."/>
            <person name="Tahir J."/>
            <person name="Deroles S."/>
            <person name="Templeton K."/>
            <person name="Luo Z."/>
            <person name="Davy M."/>
            <person name="Cheng C."/>
            <person name="Mcneilage M."/>
            <person name="Scaglione D."/>
            <person name="Liu Y."/>
            <person name="Zhang Q."/>
            <person name="Datson P."/>
            <person name="De Silva N."/>
            <person name="Gardiner S."/>
            <person name="Bassett H."/>
            <person name="Chagne D."/>
            <person name="Mccallum J."/>
            <person name="Dzierzon H."/>
            <person name="Deng C."/>
            <person name="Wang Y.-Y."/>
            <person name="Barron N."/>
            <person name="Manako K."/>
            <person name="Bowen J."/>
            <person name="Foster T."/>
            <person name="Erridge Z."/>
            <person name="Tiffin H."/>
            <person name="Waite C."/>
            <person name="Davies K."/>
            <person name="Grierson E."/>
            <person name="Laing W."/>
            <person name="Kirk R."/>
            <person name="Chen X."/>
            <person name="Wood M."/>
            <person name="Montefiori M."/>
            <person name="Brummell D."/>
            <person name="Schwinn K."/>
            <person name="Catanach A."/>
            <person name="Fullerton C."/>
            <person name="Li D."/>
            <person name="Meiyalaghan S."/>
            <person name="Nieuwenhuizen N."/>
            <person name="Read N."/>
            <person name="Prakash R."/>
            <person name="Hunter D."/>
            <person name="Zhang H."/>
            <person name="Mckenzie M."/>
            <person name="Knabel M."/>
            <person name="Harris A."/>
            <person name="Allan A."/>
            <person name="Chen A."/>
            <person name="Janssen B."/>
            <person name="Plunkett B."/>
            <person name="Dwamena C."/>
            <person name="Voogd C."/>
            <person name="Leif D."/>
            <person name="Lafferty D."/>
            <person name="Souleyre E."/>
            <person name="Varkonyi-Gasic E."/>
            <person name="Gambi F."/>
            <person name="Hanley J."/>
            <person name="Yao J.-L."/>
            <person name="Cheung J."/>
            <person name="David K."/>
            <person name="Warren B."/>
            <person name="Marsh K."/>
            <person name="Snowden K."/>
            <person name="Lin-Wang K."/>
            <person name="Brian L."/>
            <person name="Martinez-Sanchez M."/>
            <person name="Wang M."/>
            <person name="Ileperuma N."/>
            <person name="Macnee N."/>
            <person name="Campin R."/>
            <person name="Mcatee P."/>
            <person name="Drummond R."/>
            <person name="Espley R."/>
            <person name="Ireland H."/>
            <person name="Wu R."/>
            <person name="Atkinson R."/>
            <person name="Karunairetnam S."/>
            <person name="Bulley S."/>
            <person name="Chunkath S."/>
            <person name="Hanley Z."/>
            <person name="Storey R."/>
            <person name="Thrimawithana A."/>
            <person name="Thomson S."/>
            <person name="David C."/>
            <person name="Testolin R."/>
        </authorList>
    </citation>
    <scope>NUCLEOTIDE SEQUENCE [LARGE SCALE GENOMIC DNA]</scope>
    <source>
        <strain evidence="5">cv. Red5</strain>
        <tissue evidence="4">Young leaf</tissue>
    </source>
</reference>
<dbReference type="InParanoid" id="A0A2R6QGS2"/>
<proteinExistence type="predicted"/>
<dbReference type="EMBL" id="NKQK01000016">
    <property type="protein sequence ID" value="PSS07815.1"/>
    <property type="molecule type" value="Genomic_DNA"/>
</dbReference>
<organism evidence="4 5">
    <name type="scientific">Actinidia chinensis var. chinensis</name>
    <name type="common">Chinese soft-hair kiwi</name>
    <dbReference type="NCBI Taxonomy" id="1590841"/>
    <lineage>
        <taxon>Eukaryota</taxon>
        <taxon>Viridiplantae</taxon>
        <taxon>Streptophyta</taxon>
        <taxon>Embryophyta</taxon>
        <taxon>Tracheophyta</taxon>
        <taxon>Spermatophyta</taxon>
        <taxon>Magnoliopsida</taxon>
        <taxon>eudicotyledons</taxon>
        <taxon>Gunneridae</taxon>
        <taxon>Pentapetalae</taxon>
        <taxon>asterids</taxon>
        <taxon>Ericales</taxon>
        <taxon>Actinidiaceae</taxon>
        <taxon>Actinidia</taxon>
    </lineage>
</organism>
<feature type="compositionally biased region" description="Polar residues" evidence="2">
    <location>
        <begin position="262"/>
        <end position="278"/>
    </location>
</feature>
<evidence type="ECO:0000256" key="2">
    <source>
        <dbReference type="SAM" id="MobiDB-lite"/>
    </source>
</evidence>
<dbReference type="OrthoDB" id="1939000at2759"/>
<dbReference type="Gramene" id="PSS07815">
    <property type="protein sequence ID" value="PSS07815"/>
    <property type="gene ID" value="CEY00_Acc18169"/>
</dbReference>
<feature type="region of interest" description="Disordered" evidence="2">
    <location>
        <begin position="249"/>
        <end position="286"/>
    </location>
</feature>
<dbReference type="AlphaFoldDB" id="A0A2R6QGS2"/>
<feature type="coiled-coil region" evidence="1">
    <location>
        <begin position="15"/>
        <end position="75"/>
    </location>
</feature>
<gene>
    <name evidence="4" type="ORF">CEY00_Acc18169</name>
</gene>
<dbReference type="OMA" id="DGHIREY"/>
<feature type="domain" description="Retrotransposon gag" evidence="3">
    <location>
        <begin position="149"/>
        <end position="239"/>
    </location>
</feature>
<keyword evidence="1" id="KW-0175">Coiled coil</keyword>
<evidence type="ECO:0000313" key="5">
    <source>
        <dbReference type="Proteomes" id="UP000241394"/>
    </source>
</evidence>
<keyword evidence="5" id="KW-1185">Reference proteome</keyword>
<dbReference type="Pfam" id="PF03732">
    <property type="entry name" value="Retrotrans_gag"/>
    <property type="match status" value="1"/>
</dbReference>
<evidence type="ECO:0000256" key="1">
    <source>
        <dbReference type="SAM" id="Coils"/>
    </source>
</evidence>
<comment type="caution">
    <text evidence="4">The sequence shown here is derived from an EMBL/GenBank/DDBJ whole genome shotgun (WGS) entry which is preliminary data.</text>
</comment>
<sequence>MSSLEARLQRVEFAMAENRAKVEEIDQRVDGLEGRHEEFHGEIQGAINSLAESWKAQLDALKDSLQAEIVAIRDELKEVKGYWFLCKMAVTQSTISSSPSSKLDIPRPKSYNGSRNARYWDNFLRSLEQYFEATNRKKEDRKIKTTPPFLTDAAALWWRWRHADMECGTCTIVTWDDFKKEIKRQFYPKNSEHEARARLRRLTHKGTIRDYVKEFFELILEILDMSEKESLFTFIDGLQSWAKLEPKFQRSNQGKSGGDHVGQSTEGGPKPYSSSYNKFNKDKRSSDKPKFACFLCDGNHFARDSPKRAKLSALIQDEDEEPHHRRPRWDHYGCSTQLKPRSPIQGRARLDKGCQLRGTTHIRSHSGCMATHRRLVWPMDFSVVPMDDYPIMLGMEFLARVWAFPIPFAETMCIMGEENACMVPLSRETTLKAKTLSDVQLSKGLKKNEPTFLATLKINEGSSNTTDDMPREVAEELEDYKDIMPPKLPKRIPPKREVDHAIEMSAVDDELPAKPGGDHPNEPRLGWTFVRCSTLSGTKMGTCALNSMATKQGCSFRFDGPHNPQRTEGGNPQVIARMVDSFSTLITRMASSIRKLGNRFTSSHRIHGPLDDALSLGNDVHYVGWSHILVHLLRPQGWVASFPGGHSEGQIGISPSNVTHACLHTVMCSIRLYVAEVNE</sequence>
<dbReference type="STRING" id="1590841.A0A2R6QGS2"/>
<dbReference type="Proteomes" id="UP000241394">
    <property type="component" value="Chromosome LG16"/>
</dbReference>
<reference evidence="5" key="2">
    <citation type="journal article" date="2018" name="BMC Genomics">
        <title>A manually annotated Actinidia chinensis var. chinensis (kiwifruit) genome highlights the challenges associated with draft genomes and gene prediction in plants.</title>
        <authorList>
            <person name="Pilkington S.M."/>
            <person name="Crowhurst R."/>
            <person name="Hilario E."/>
            <person name="Nardozza S."/>
            <person name="Fraser L."/>
            <person name="Peng Y."/>
            <person name="Gunaseelan K."/>
            <person name="Simpson R."/>
            <person name="Tahir J."/>
            <person name="Deroles S.C."/>
            <person name="Templeton K."/>
            <person name="Luo Z."/>
            <person name="Davy M."/>
            <person name="Cheng C."/>
            <person name="McNeilage M."/>
            <person name="Scaglione D."/>
            <person name="Liu Y."/>
            <person name="Zhang Q."/>
            <person name="Datson P."/>
            <person name="De Silva N."/>
            <person name="Gardiner S.E."/>
            <person name="Bassett H."/>
            <person name="Chagne D."/>
            <person name="McCallum J."/>
            <person name="Dzierzon H."/>
            <person name="Deng C."/>
            <person name="Wang Y.Y."/>
            <person name="Barron L."/>
            <person name="Manako K."/>
            <person name="Bowen J."/>
            <person name="Foster T.M."/>
            <person name="Erridge Z.A."/>
            <person name="Tiffin H."/>
            <person name="Waite C.N."/>
            <person name="Davies K.M."/>
            <person name="Grierson E.P."/>
            <person name="Laing W.A."/>
            <person name="Kirk R."/>
            <person name="Chen X."/>
            <person name="Wood M."/>
            <person name="Montefiori M."/>
            <person name="Brummell D.A."/>
            <person name="Schwinn K.E."/>
            <person name="Catanach A."/>
            <person name="Fullerton C."/>
            <person name="Li D."/>
            <person name="Meiyalaghan S."/>
            <person name="Nieuwenhuizen N."/>
            <person name="Read N."/>
            <person name="Prakash R."/>
            <person name="Hunter D."/>
            <person name="Zhang H."/>
            <person name="McKenzie M."/>
            <person name="Knabel M."/>
            <person name="Harris A."/>
            <person name="Allan A.C."/>
            <person name="Gleave A."/>
            <person name="Chen A."/>
            <person name="Janssen B.J."/>
            <person name="Plunkett B."/>
            <person name="Ampomah-Dwamena C."/>
            <person name="Voogd C."/>
            <person name="Leif D."/>
            <person name="Lafferty D."/>
            <person name="Souleyre E.J.F."/>
            <person name="Varkonyi-Gasic E."/>
            <person name="Gambi F."/>
            <person name="Hanley J."/>
            <person name="Yao J.L."/>
            <person name="Cheung J."/>
            <person name="David K.M."/>
            <person name="Warren B."/>
            <person name="Marsh K."/>
            <person name="Snowden K.C."/>
            <person name="Lin-Wang K."/>
            <person name="Brian L."/>
            <person name="Martinez-Sanchez M."/>
            <person name="Wang M."/>
            <person name="Ileperuma N."/>
            <person name="Macnee N."/>
            <person name="Campin R."/>
            <person name="McAtee P."/>
            <person name="Drummond R.S.M."/>
            <person name="Espley R.V."/>
            <person name="Ireland H.S."/>
            <person name="Wu R."/>
            <person name="Atkinson R.G."/>
            <person name="Karunairetnam S."/>
            <person name="Bulley S."/>
            <person name="Chunkath S."/>
            <person name="Hanley Z."/>
            <person name="Storey R."/>
            <person name="Thrimawithana A.H."/>
            <person name="Thomson S."/>
            <person name="David C."/>
            <person name="Testolin R."/>
            <person name="Huang H."/>
            <person name="Hellens R.P."/>
            <person name="Schaffer R.J."/>
        </authorList>
    </citation>
    <scope>NUCLEOTIDE SEQUENCE [LARGE SCALE GENOMIC DNA]</scope>
    <source>
        <strain evidence="5">cv. Red5</strain>
    </source>
</reference>